<reference evidence="2" key="1">
    <citation type="submission" date="2023-08" db="EMBL/GenBank/DDBJ databases">
        <title>Pelteobagrus vachellii genome.</title>
        <authorList>
            <person name="Liu H."/>
        </authorList>
    </citation>
    <scope>NUCLEOTIDE SEQUENCE</scope>
    <source>
        <strain evidence="2">PRFRI_2022a</strain>
        <tissue evidence="2">Muscle</tissue>
    </source>
</reference>
<organism evidence="2 3">
    <name type="scientific">Tachysurus vachellii</name>
    <name type="common">Darkbarbel catfish</name>
    <name type="synonym">Pelteobagrus vachellii</name>
    <dbReference type="NCBI Taxonomy" id="175792"/>
    <lineage>
        <taxon>Eukaryota</taxon>
        <taxon>Metazoa</taxon>
        <taxon>Chordata</taxon>
        <taxon>Craniata</taxon>
        <taxon>Vertebrata</taxon>
        <taxon>Euteleostomi</taxon>
        <taxon>Actinopterygii</taxon>
        <taxon>Neopterygii</taxon>
        <taxon>Teleostei</taxon>
        <taxon>Ostariophysi</taxon>
        <taxon>Siluriformes</taxon>
        <taxon>Bagridae</taxon>
        <taxon>Tachysurus</taxon>
    </lineage>
</organism>
<protein>
    <recommendedName>
        <fullName evidence="4">Transmembrane protein 109</fullName>
    </recommendedName>
</protein>
<dbReference type="AlphaFoldDB" id="A0AA88MIK5"/>
<evidence type="ECO:0000313" key="2">
    <source>
        <dbReference type="EMBL" id="KAK2838999.1"/>
    </source>
</evidence>
<keyword evidence="3" id="KW-1185">Reference proteome</keyword>
<evidence type="ECO:0000313" key="3">
    <source>
        <dbReference type="Proteomes" id="UP001187315"/>
    </source>
</evidence>
<comment type="caution">
    <text evidence="2">The sequence shown here is derived from an EMBL/GenBank/DDBJ whole genome shotgun (WGS) entry which is preliminary data.</text>
</comment>
<feature type="transmembrane region" description="Helical" evidence="1">
    <location>
        <begin position="180"/>
        <end position="198"/>
    </location>
</feature>
<proteinExistence type="predicted"/>
<keyword evidence="1" id="KW-1133">Transmembrane helix</keyword>
<dbReference type="GO" id="GO:0071480">
    <property type="term" value="P:cellular response to gamma radiation"/>
    <property type="evidence" value="ECO:0007669"/>
    <property type="project" value="InterPro"/>
</dbReference>
<dbReference type="Pfam" id="PF14965">
    <property type="entry name" value="BRI3BP"/>
    <property type="match status" value="1"/>
</dbReference>
<dbReference type="Proteomes" id="UP001187315">
    <property type="component" value="Unassembled WGS sequence"/>
</dbReference>
<evidence type="ECO:0000256" key="1">
    <source>
        <dbReference type="SAM" id="Phobius"/>
    </source>
</evidence>
<keyword evidence="1" id="KW-0472">Membrane</keyword>
<gene>
    <name evidence="2" type="ORF">Q7C36_013813</name>
</gene>
<sequence length="230" mass="25192">MISCAGLTERAVWQKLLGVGLIVLTGLTVRCEGGKLPGQDTDRFCYRLTDVAEILRRHVDSIIGAHTTTKCLTFLDMVLQFVAEGAAGGLNVIAVYVAEILRATGMGDPISIPHFTPVGIAGAAKWALLVVISYLLLCAVLRLAVTLLRRVFWMLKVIVVVWLFTRIISDPKVSSDTTVMRLFLLVMFMAVWSVATTMKSGTVLTGLESRLTNLEARVAVMENRNTVIRN</sequence>
<dbReference type="EMBL" id="JAVHJS010000013">
    <property type="protein sequence ID" value="KAK2838999.1"/>
    <property type="molecule type" value="Genomic_DNA"/>
</dbReference>
<dbReference type="GO" id="GO:0042771">
    <property type="term" value="P:intrinsic apoptotic signaling pathway in response to DNA damage by p53 class mediator"/>
    <property type="evidence" value="ECO:0007669"/>
    <property type="project" value="TreeGrafter"/>
</dbReference>
<keyword evidence="1" id="KW-0812">Transmembrane</keyword>
<dbReference type="InterPro" id="IPR039492">
    <property type="entry name" value="TMEM109"/>
</dbReference>
<name>A0AA88MIK5_TACVA</name>
<dbReference type="PANTHER" id="PTHR14550:SF2">
    <property type="entry name" value="TRANSMEMBRANE PROTEIN 109"/>
    <property type="match status" value="1"/>
</dbReference>
<dbReference type="PANTHER" id="PTHR14550">
    <property type="entry name" value="TRANSMEMBRANE PROTEIN 109"/>
    <property type="match status" value="1"/>
</dbReference>
<feature type="transmembrane region" description="Helical" evidence="1">
    <location>
        <begin position="126"/>
        <end position="145"/>
    </location>
</feature>
<evidence type="ECO:0008006" key="4">
    <source>
        <dbReference type="Google" id="ProtNLM"/>
    </source>
</evidence>
<feature type="transmembrane region" description="Helical" evidence="1">
    <location>
        <begin position="151"/>
        <end position="168"/>
    </location>
</feature>
<accession>A0AA88MIK5</accession>